<name>A0A0E0A9C6_9ORYZ</name>
<dbReference type="AlphaFoldDB" id="A0A0E0A9C6"/>
<evidence type="ECO:0008006" key="3">
    <source>
        <dbReference type="Google" id="ProtNLM"/>
    </source>
</evidence>
<dbReference type="Proteomes" id="UP000026961">
    <property type="component" value="Chromosome 6"/>
</dbReference>
<dbReference type="Gramene" id="OGLUM06G15170.1">
    <property type="protein sequence ID" value="OGLUM06G15170.1"/>
    <property type="gene ID" value="OGLUM06G15170"/>
</dbReference>
<organism evidence="1">
    <name type="scientific">Oryza glumipatula</name>
    <dbReference type="NCBI Taxonomy" id="40148"/>
    <lineage>
        <taxon>Eukaryota</taxon>
        <taxon>Viridiplantae</taxon>
        <taxon>Streptophyta</taxon>
        <taxon>Embryophyta</taxon>
        <taxon>Tracheophyta</taxon>
        <taxon>Spermatophyta</taxon>
        <taxon>Magnoliopsida</taxon>
        <taxon>Liliopsida</taxon>
        <taxon>Poales</taxon>
        <taxon>Poaceae</taxon>
        <taxon>BOP clade</taxon>
        <taxon>Oryzoideae</taxon>
        <taxon>Oryzeae</taxon>
        <taxon>Oryzinae</taxon>
        <taxon>Oryza</taxon>
    </lineage>
</organism>
<accession>A0A0E0A9C6</accession>
<evidence type="ECO:0000313" key="2">
    <source>
        <dbReference type="Proteomes" id="UP000026961"/>
    </source>
</evidence>
<keyword evidence="2" id="KW-1185">Reference proteome</keyword>
<evidence type="ECO:0000313" key="1">
    <source>
        <dbReference type="EnsemblPlants" id="OGLUM06G15170.1"/>
    </source>
</evidence>
<reference evidence="1" key="1">
    <citation type="submission" date="2015-04" db="UniProtKB">
        <authorList>
            <consortium name="EnsemblPlants"/>
        </authorList>
    </citation>
    <scope>IDENTIFICATION</scope>
</reference>
<reference evidence="1" key="2">
    <citation type="submission" date="2018-05" db="EMBL/GenBank/DDBJ databases">
        <title>OgluRS3 (Oryza glumaepatula Reference Sequence Version 3).</title>
        <authorList>
            <person name="Zhang J."/>
            <person name="Kudrna D."/>
            <person name="Lee S."/>
            <person name="Talag J."/>
            <person name="Welchert J."/>
            <person name="Wing R.A."/>
        </authorList>
    </citation>
    <scope>NUCLEOTIDE SEQUENCE [LARGE SCALE GENOMIC DNA]</scope>
</reference>
<sequence>MQASAPHLIALKALVQTVSSSTTLKVNFAKSGMIPLNLDEDNALLLASTYGCSLLLASTYGCSLISLPFTYLGIPLSASKPKIGLVGIFFGRVKILQLD</sequence>
<proteinExistence type="predicted"/>
<dbReference type="HOGENOM" id="CLU_2324186_0_0_1"/>
<dbReference type="EnsemblPlants" id="OGLUM06G15170.1">
    <property type="protein sequence ID" value="OGLUM06G15170.1"/>
    <property type="gene ID" value="OGLUM06G15170"/>
</dbReference>
<protein>
    <recommendedName>
        <fullName evidence="3">Reverse transcriptase domain-containing protein</fullName>
    </recommendedName>
</protein>